<dbReference type="PANTHER" id="PTHR10188:SF8">
    <property type="entry name" value="THREONINE ASPARTASE 1"/>
    <property type="match status" value="1"/>
</dbReference>
<dbReference type="PANTHER" id="PTHR10188">
    <property type="entry name" value="L-ASPARAGINASE"/>
    <property type="match status" value="1"/>
</dbReference>
<sequence>MQRIFRITLIKVCIFLKYGSDGSGRDLALRLRFRILEDHAFINCAYGSNLTQDGVVECEAAYCASQGLLFGAVGAVSHIRNPIIAASLIAKQQEIVDPNGLIPPCVLVSTGAEKWAKNMGVQMCDPEDLISDKAKSVWQKANKFLSAKRELTPSEVSMDTVGAVSVNADGTCFAACSSGGVLMKIPGRLGHSTHVGGAIWAEQREHLSIAVALSGSGEMIARNILAYKIASSLFKRQDFRSPHNPLPLEIVKGVVERDFLDSFWTSKGSHNFVGGLVLFFDRDKHAGELLAFHNTSFLDFACGYSSDSTIRRCRLKSSPHNLILNSTTFHMNSSNDKIDENF</sequence>
<dbReference type="STRING" id="318479.A0A158Q3Y5"/>
<reference evidence="4 6" key="2">
    <citation type="submission" date="2018-11" db="EMBL/GenBank/DDBJ databases">
        <authorList>
            <consortium name="Pathogen Informatics"/>
        </authorList>
    </citation>
    <scope>NUCLEOTIDE SEQUENCE [LARGE SCALE GENOMIC DNA]</scope>
</reference>
<evidence type="ECO:0000313" key="5">
    <source>
        <dbReference type="Proteomes" id="UP000038040"/>
    </source>
</evidence>
<dbReference type="InterPro" id="IPR029055">
    <property type="entry name" value="Ntn_hydrolases_N"/>
</dbReference>
<dbReference type="WBParaSite" id="DME_0000353901-mRNA-1">
    <property type="protein sequence ID" value="DME_0000353901-mRNA-1"/>
    <property type="gene ID" value="DME_0000353901"/>
</dbReference>
<evidence type="ECO:0000256" key="1">
    <source>
        <dbReference type="ARBA" id="ARBA00010872"/>
    </source>
</evidence>
<gene>
    <name evidence="4" type="ORF">DME_LOCUS7544</name>
</gene>
<evidence type="ECO:0000313" key="6">
    <source>
        <dbReference type="Proteomes" id="UP000274756"/>
    </source>
</evidence>
<feature type="active site" description="Nucleophile" evidence="2">
    <location>
        <position position="160"/>
    </location>
</feature>
<dbReference type="Gene3D" id="3.60.20.30">
    <property type="entry name" value="(Glycosyl)asparaginase"/>
    <property type="match status" value="1"/>
</dbReference>
<dbReference type="GO" id="GO:0051604">
    <property type="term" value="P:protein maturation"/>
    <property type="evidence" value="ECO:0007669"/>
    <property type="project" value="TreeGrafter"/>
</dbReference>
<dbReference type="InterPro" id="IPR037464">
    <property type="entry name" value="Taspase1"/>
</dbReference>
<keyword evidence="6" id="KW-1185">Reference proteome</keyword>
<protein>
    <submittedName>
        <fullName evidence="7">Asparaginase</fullName>
    </submittedName>
</protein>
<dbReference type="SUPFAM" id="SSF56235">
    <property type="entry name" value="N-terminal nucleophile aminohydrolases (Ntn hydrolases)"/>
    <property type="match status" value="1"/>
</dbReference>
<dbReference type="Proteomes" id="UP000038040">
    <property type="component" value="Unplaced"/>
</dbReference>
<evidence type="ECO:0000256" key="3">
    <source>
        <dbReference type="PIRSR" id="PIRSR600246-3"/>
    </source>
</evidence>
<dbReference type="EMBL" id="UYYG01001161">
    <property type="protein sequence ID" value="VDN57571.1"/>
    <property type="molecule type" value="Genomic_DNA"/>
</dbReference>
<comment type="similarity">
    <text evidence="1">Belongs to the Ntn-hydrolase family.</text>
</comment>
<organism evidence="5 7">
    <name type="scientific">Dracunculus medinensis</name>
    <name type="common">Guinea worm</name>
    <dbReference type="NCBI Taxonomy" id="318479"/>
    <lineage>
        <taxon>Eukaryota</taxon>
        <taxon>Metazoa</taxon>
        <taxon>Ecdysozoa</taxon>
        <taxon>Nematoda</taxon>
        <taxon>Chromadorea</taxon>
        <taxon>Rhabditida</taxon>
        <taxon>Spirurina</taxon>
        <taxon>Dracunculoidea</taxon>
        <taxon>Dracunculidae</taxon>
        <taxon>Dracunculus</taxon>
    </lineage>
</organism>
<dbReference type="GO" id="GO:0005737">
    <property type="term" value="C:cytoplasm"/>
    <property type="evidence" value="ECO:0007669"/>
    <property type="project" value="TreeGrafter"/>
</dbReference>
<evidence type="ECO:0000256" key="2">
    <source>
        <dbReference type="PIRSR" id="PIRSR600246-1"/>
    </source>
</evidence>
<evidence type="ECO:0000313" key="4">
    <source>
        <dbReference type="EMBL" id="VDN57571.1"/>
    </source>
</evidence>
<dbReference type="Proteomes" id="UP000274756">
    <property type="component" value="Unassembled WGS sequence"/>
</dbReference>
<dbReference type="OrthoDB" id="77601at2759"/>
<dbReference type="CDD" id="cd04514">
    <property type="entry name" value="Taspase1_like"/>
    <property type="match status" value="1"/>
</dbReference>
<dbReference type="AlphaFoldDB" id="A0A158Q3Y5"/>
<reference evidence="7" key="1">
    <citation type="submission" date="2016-04" db="UniProtKB">
        <authorList>
            <consortium name="WormBaseParasite"/>
        </authorList>
    </citation>
    <scope>IDENTIFICATION</scope>
</reference>
<dbReference type="InterPro" id="IPR000246">
    <property type="entry name" value="Peptidase_T2"/>
</dbReference>
<proteinExistence type="inferred from homology"/>
<accession>A0A158Q3Y5</accession>
<feature type="site" description="Cleavage; by autolysis" evidence="3">
    <location>
        <begin position="159"/>
        <end position="160"/>
    </location>
</feature>
<name>A0A158Q3Y5_DRAME</name>
<dbReference type="Pfam" id="PF01112">
    <property type="entry name" value="Asparaginase_2"/>
    <property type="match status" value="1"/>
</dbReference>
<dbReference type="GO" id="GO:0004298">
    <property type="term" value="F:threonine-type endopeptidase activity"/>
    <property type="evidence" value="ECO:0007669"/>
    <property type="project" value="InterPro"/>
</dbReference>
<evidence type="ECO:0000313" key="7">
    <source>
        <dbReference type="WBParaSite" id="DME_0000353901-mRNA-1"/>
    </source>
</evidence>